<evidence type="ECO:0000256" key="2">
    <source>
        <dbReference type="SAM" id="SignalP"/>
    </source>
</evidence>
<dbReference type="EMBL" id="WNAJ01000002">
    <property type="protein sequence ID" value="MTR84041.1"/>
    <property type="molecule type" value="Genomic_DNA"/>
</dbReference>
<dbReference type="PaxDb" id="166486-ERS852572_01082"/>
<evidence type="ECO:0000313" key="4">
    <source>
        <dbReference type="EMBL" id="MTR84041.1"/>
    </source>
</evidence>
<dbReference type="Proteomes" id="UP000478483">
    <property type="component" value="Unassembled WGS sequence"/>
</dbReference>
<reference evidence="4 8" key="3">
    <citation type="journal article" date="2019" name="Nat. Med.">
        <title>A library of human gut bacterial isolates paired with longitudinal multiomics data enables mechanistic microbiome research.</title>
        <authorList>
            <person name="Poyet M."/>
            <person name="Groussin M."/>
            <person name="Gibbons S.M."/>
            <person name="Avila-Pacheco J."/>
            <person name="Jiang X."/>
            <person name="Kearney S.M."/>
            <person name="Perrotta A.R."/>
            <person name="Berdy B."/>
            <person name="Zhao S."/>
            <person name="Lieberman T.D."/>
            <person name="Swanson P.K."/>
            <person name="Smith M."/>
            <person name="Roesemann S."/>
            <person name="Alexander J.E."/>
            <person name="Rich S.A."/>
            <person name="Livny J."/>
            <person name="Vlamakis H."/>
            <person name="Clish C."/>
            <person name="Bullock K."/>
            <person name="Deik A."/>
            <person name="Scott J."/>
            <person name="Pierce K.A."/>
            <person name="Xavier R.J."/>
            <person name="Alm E.J."/>
        </authorList>
    </citation>
    <scope>NUCLEOTIDE SEQUENCE [LARGE SCALE GENOMIC DNA]</scope>
    <source>
        <strain evidence="4 8">BIOML-A1</strain>
    </source>
</reference>
<feature type="compositionally biased region" description="Polar residues" evidence="1">
    <location>
        <begin position="37"/>
        <end position="52"/>
    </location>
</feature>
<evidence type="ECO:0000313" key="6">
    <source>
        <dbReference type="Proteomes" id="UP000095350"/>
    </source>
</evidence>
<keyword evidence="2" id="KW-0732">Signal</keyword>
<dbReference type="RefSeq" id="WP_015560606.1">
    <property type="nucleotide sequence ID" value="NZ_CABIYH010000007.1"/>
</dbReference>
<sequence>MKKKALGFMLAATMTVSVLAGCGGNQNEGNTNEKENVTNSNEDTQSVSAETNENGDETLTVWCWDPTFNIYAMEQAEKIYQKDHPDFKLDIQENIYNDIETKLITAATSGDYSTLPDIFLMQDYSFHKNIANFPGIFTELTDSGIDFSQFTEGKLADSTAEGKNYGLPFDNGATIMAIRSDMVEAAGLTVDDFKDTTWSQFEELAKKVVEANGVPMIASSGGSELLMEMLQSAGASPIVDGKVHIADNEALKKTMEVYKKLVDEGIIAEYTDWDQYIASMNDGKTAGVINGCWIMSSIQAAEDQSGKWAIVNMPKLDGVDGATNYANCGGASWAVSSNCKNTELAFDFLKSTFGSSVELYDDLLPNAGAIASYIPAAQSDVYNQASDFYGGQAVYKDIVGYAGSVPAFDCGAYYSDIRSALTDAITNVVQNNADIDGEMNNAQETLEFNIEN</sequence>
<feature type="region of interest" description="Disordered" evidence="1">
    <location>
        <begin position="23"/>
        <end position="52"/>
    </location>
</feature>
<organism evidence="3 6">
    <name type="scientific">Roseburia intestinalis</name>
    <dbReference type="NCBI Taxonomy" id="166486"/>
    <lineage>
        <taxon>Bacteria</taxon>
        <taxon>Bacillati</taxon>
        <taxon>Bacillota</taxon>
        <taxon>Clostridia</taxon>
        <taxon>Lachnospirales</taxon>
        <taxon>Lachnospiraceae</taxon>
        <taxon>Roseburia</taxon>
    </lineage>
</organism>
<dbReference type="SUPFAM" id="SSF53850">
    <property type="entry name" value="Periplasmic binding protein-like II"/>
    <property type="match status" value="1"/>
</dbReference>
<dbReference type="Gene3D" id="3.40.190.10">
    <property type="entry name" value="Periplasmic binding protein-like II"/>
    <property type="match status" value="1"/>
</dbReference>
<dbReference type="Proteomes" id="UP000284051">
    <property type="component" value="Unassembled WGS sequence"/>
</dbReference>
<protein>
    <submittedName>
        <fullName evidence="4">Extracellular solute-binding protein</fullName>
    </submittedName>
    <submittedName>
        <fullName evidence="3">Lactose-binding protein</fullName>
    </submittedName>
</protein>
<dbReference type="PANTHER" id="PTHR43649">
    <property type="entry name" value="ARABINOSE-BINDING PROTEIN-RELATED"/>
    <property type="match status" value="1"/>
</dbReference>
<evidence type="ECO:0000256" key="1">
    <source>
        <dbReference type="SAM" id="MobiDB-lite"/>
    </source>
</evidence>
<name>A0A173SN65_9FIRM</name>
<dbReference type="Proteomes" id="UP000095350">
    <property type="component" value="Unassembled WGS sequence"/>
</dbReference>
<reference evidence="3 6" key="1">
    <citation type="submission" date="2015-09" db="EMBL/GenBank/DDBJ databases">
        <authorList>
            <consortium name="Pathogen Informatics"/>
        </authorList>
    </citation>
    <scope>NUCLEOTIDE SEQUENCE [LARGE SCALE GENOMIC DNA]</scope>
    <source>
        <strain evidence="3 6">2789STDY5834960</strain>
    </source>
</reference>
<evidence type="ECO:0000313" key="5">
    <source>
        <dbReference type="EMBL" id="RHG29669.1"/>
    </source>
</evidence>
<dbReference type="InterPro" id="IPR006059">
    <property type="entry name" value="SBP"/>
</dbReference>
<dbReference type="PANTHER" id="PTHR43649:SF32">
    <property type="entry name" value="SUGAR BINDING SECRETED PROTEIN"/>
    <property type="match status" value="1"/>
</dbReference>
<dbReference type="AlphaFoldDB" id="A0A173SN65"/>
<dbReference type="InterPro" id="IPR050490">
    <property type="entry name" value="Bact_solute-bd_prot1"/>
</dbReference>
<evidence type="ECO:0000313" key="3">
    <source>
        <dbReference type="EMBL" id="CUM91670.1"/>
    </source>
</evidence>
<dbReference type="EMBL" id="CYXZ01000007">
    <property type="protein sequence ID" value="CUM91670.1"/>
    <property type="molecule type" value="Genomic_DNA"/>
</dbReference>
<feature type="chain" id="PRO_5044057092" evidence="2">
    <location>
        <begin position="21"/>
        <end position="452"/>
    </location>
</feature>
<evidence type="ECO:0000313" key="8">
    <source>
        <dbReference type="Proteomes" id="UP000478483"/>
    </source>
</evidence>
<dbReference type="Pfam" id="PF13416">
    <property type="entry name" value="SBP_bac_8"/>
    <property type="match status" value="1"/>
</dbReference>
<dbReference type="STRING" id="166486.ERS852572_01082"/>
<proteinExistence type="predicted"/>
<dbReference type="PROSITE" id="PS51257">
    <property type="entry name" value="PROKAR_LIPOPROTEIN"/>
    <property type="match status" value="1"/>
</dbReference>
<evidence type="ECO:0000313" key="7">
    <source>
        <dbReference type="Proteomes" id="UP000284051"/>
    </source>
</evidence>
<dbReference type="EMBL" id="QRID01000004">
    <property type="protein sequence ID" value="RHG29669.1"/>
    <property type="molecule type" value="Genomic_DNA"/>
</dbReference>
<accession>A0A173SN65</accession>
<dbReference type="OrthoDB" id="9768630at2"/>
<reference evidence="5 7" key="2">
    <citation type="submission" date="2018-08" db="EMBL/GenBank/DDBJ databases">
        <title>A genome reference for cultivated species of the human gut microbiota.</title>
        <authorList>
            <person name="Zou Y."/>
            <person name="Xue W."/>
            <person name="Luo G."/>
        </authorList>
    </citation>
    <scope>NUCLEOTIDE SEQUENCE [LARGE SCALE GENOMIC DNA]</scope>
    <source>
        <strain evidence="5 7">AM22-21LB</strain>
    </source>
</reference>
<feature type="signal peptide" evidence="2">
    <location>
        <begin position="1"/>
        <end position="20"/>
    </location>
</feature>
<gene>
    <name evidence="3" type="primary">lacE_1</name>
    <name evidence="5" type="ORF">DW264_05590</name>
    <name evidence="3" type="ORF">ERS852572_01082</name>
    <name evidence="4" type="ORF">GMD50_03020</name>
</gene>